<dbReference type="OrthoDB" id="5734927at2"/>
<dbReference type="Gene3D" id="3.10.310.70">
    <property type="match status" value="1"/>
</dbReference>
<proteinExistence type="predicted"/>
<dbReference type="RefSeq" id="WP_073274139.1">
    <property type="nucleotide sequence ID" value="NZ_FQVA01000001.1"/>
</dbReference>
<dbReference type="InterPro" id="IPR013108">
    <property type="entry name" value="Amidohydro_3"/>
</dbReference>
<evidence type="ECO:0000313" key="3">
    <source>
        <dbReference type="EMBL" id="SHF34091.1"/>
    </source>
</evidence>
<accession>A0A1M5AUZ7</accession>
<dbReference type="EMBL" id="FQVA01000001">
    <property type="protein sequence ID" value="SHF34091.1"/>
    <property type="molecule type" value="Genomic_DNA"/>
</dbReference>
<name>A0A1M5AUZ7_9GAMM</name>
<dbReference type="SUPFAM" id="SSF51338">
    <property type="entry name" value="Composite domain of metallo-dependent hydrolases"/>
    <property type="match status" value="1"/>
</dbReference>
<dbReference type="PROSITE" id="PS51257">
    <property type="entry name" value="PROKAR_LIPOPROTEIN"/>
    <property type="match status" value="1"/>
</dbReference>
<dbReference type="PANTHER" id="PTHR22642">
    <property type="entry name" value="IMIDAZOLONEPROPIONASE"/>
    <property type="match status" value="1"/>
</dbReference>
<gene>
    <name evidence="3" type="ORF">SAMN04487965_1981</name>
</gene>
<keyword evidence="1" id="KW-0732">Signal</keyword>
<dbReference type="InterPro" id="IPR032466">
    <property type="entry name" value="Metal_Hydrolase"/>
</dbReference>
<dbReference type="Proteomes" id="UP000184170">
    <property type="component" value="Unassembled WGS sequence"/>
</dbReference>
<dbReference type="PANTHER" id="PTHR22642:SF2">
    <property type="entry name" value="PROTEIN LONG AFTER FAR-RED 3"/>
    <property type="match status" value="1"/>
</dbReference>
<reference evidence="4" key="1">
    <citation type="submission" date="2016-11" db="EMBL/GenBank/DDBJ databases">
        <authorList>
            <person name="Varghese N."/>
            <person name="Submissions S."/>
        </authorList>
    </citation>
    <scope>NUCLEOTIDE SEQUENCE [LARGE SCALE GENOMIC DNA]</scope>
    <source>
        <strain evidence="4">CGMCC 1.7063</strain>
    </source>
</reference>
<organism evidence="3 4">
    <name type="scientific">Microbulbifer donghaiensis</name>
    <dbReference type="NCBI Taxonomy" id="494016"/>
    <lineage>
        <taxon>Bacteria</taxon>
        <taxon>Pseudomonadati</taxon>
        <taxon>Pseudomonadota</taxon>
        <taxon>Gammaproteobacteria</taxon>
        <taxon>Cellvibrionales</taxon>
        <taxon>Microbulbiferaceae</taxon>
        <taxon>Microbulbifer</taxon>
    </lineage>
</organism>
<feature type="chain" id="PRO_5012024994" description="Amidohydrolase 3 domain-containing protein" evidence="1">
    <location>
        <begin position="27"/>
        <end position="568"/>
    </location>
</feature>
<dbReference type="CDD" id="cd01300">
    <property type="entry name" value="YtcJ_like"/>
    <property type="match status" value="1"/>
</dbReference>
<dbReference type="SUPFAM" id="SSF51556">
    <property type="entry name" value="Metallo-dependent hydrolases"/>
    <property type="match status" value="1"/>
</dbReference>
<evidence type="ECO:0000256" key="1">
    <source>
        <dbReference type="SAM" id="SignalP"/>
    </source>
</evidence>
<evidence type="ECO:0000313" key="4">
    <source>
        <dbReference type="Proteomes" id="UP000184170"/>
    </source>
</evidence>
<dbReference type="InterPro" id="IPR033932">
    <property type="entry name" value="YtcJ-like"/>
</dbReference>
<protein>
    <recommendedName>
        <fullName evidence="2">Amidohydrolase 3 domain-containing protein</fullName>
    </recommendedName>
</protein>
<feature type="signal peptide" evidence="1">
    <location>
        <begin position="1"/>
        <end position="26"/>
    </location>
</feature>
<dbReference type="AlphaFoldDB" id="A0A1M5AUZ7"/>
<dbReference type="InterPro" id="IPR011059">
    <property type="entry name" value="Metal-dep_hydrolase_composite"/>
</dbReference>
<dbReference type="GO" id="GO:0016810">
    <property type="term" value="F:hydrolase activity, acting on carbon-nitrogen (but not peptide) bonds"/>
    <property type="evidence" value="ECO:0007669"/>
    <property type="project" value="InterPro"/>
</dbReference>
<dbReference type="Gene3D" id="2.30.40.10">
    <property type="entry name" value="Urease, subunit C, domain 1"/>
    <property type="match status" value="1"/>
</dbReference>
<feature type="domain" description="Amidohydrolase 3" evidence="2">
    <location>
        <begin position="77"/>
        <end position="565"/>
    </location>
</feature>
<sequence>MARSKSKLASLGIAVCAALLSGCDSAEKADLVILNADAHTMEMASPRARAIAVRGERIVYVGDDQGAEKWVGARTNVVDAQGATLLPGLIDTHTHPVTSAVQMDDCTLEDRDLTLTQIGEVVTECLAGAAPPPGQIFQVVNLNPANFAATRADLDKISRQPLALFGSDGHTAWANSAALELAGIDENTADPSTGRVVRDEAGVPTGQLIDDAEKFLHPFLHEDDFVTRVEMTARALQLMHGVGLTSLMEAAATEEELKVYRALADSDRLTMDTTVALLSQTHNTAENLQNLVRLRDQYSGVDALRINTAKIFVDGVLEYPTQSAALLEPYLGGDGSISDNRGALYASEKELNGLVHDLAGKNFNVHLHAIGDRAVRSGLDAFAAARAQQLSAAKFSMSHLQLIHPDDLHRFGELNVYASFQLHWARPENYSVEAVQPYLGDERSHWMYPAKSVLDAGGTVTGGSDWNVSTFNPFEAMAAAVCRCNFDEPGRGTLMPEQAVGNEDMLRAYTINAAAMLGRGEETGSLKVGKRADLILVDRDVSAVDAAALRDTRVLATLAAGRLVHGAL</sequence>
<dbReference type="Pfam" id="PF07969">
    <property type="entry name" value="Amidohydro_3"/>
    <property type="match status" value="1"/>
</dbReference>
<keyword evidence="4" id="KW-1185">Reference proteome</keyword>
<evidence type="ECO:0000259" key="2">
    <source>
        <dbReference type="Pfam" id="PF07969"/>
    </source>
</evidence>
<dbReference type="Gene3D" id="3.20.20.140">
    <property type="entry name" value="Metal-dependent hydrolases"/>
    <property type="match status" value="1"/>
</dbReference>